<accession>A0A8H7AX75</accession>
<dbReference type="PANTHER" id="PTHR19877">
    <property type="entry name" value="EUKARYOTIC TRANSLATION INITIATION FACTOR 3 SUBUNIT I"/>
    <property type="match status" value="1"/>
</dbReference>
<dbReference type="SUPFAM" id="SSF50978">
    <property type="entry name" value="WD40 repeat-like"/>
    <property type="match status" value="1"/>
</dbReference>
<dbReference type="GO" id="GO:0032797">
    <property type="term" value="C:SMN complex"/>
    <property type="evidence" value="ECO:0007669"/>
    <property type="project" value="TreeGrafter"/>
</dbReference>
<dbReference type="SMART" id="SM00320">
    <property type="entry name" value="WD40"/>
    <property type="match status" value="6"/>
</dbReference>
<keyword evidence="8" id="KW-0732">Signal</keyword>
<dbReference type="Gene3D" id="2.130.10.10">
    <property type="entry name" value="YVTN repeat-like/Quinoprotein amine dehydrogenase"/>
    <property type="match status" value="1"/>
</dbReference>
<evidence type="ECO:0000256" key="3">
    <source>
        <dbReference type="ARBA" id="ARBA00022737"/>
    </source>
</evidence>
<dbReference type="GO" id="GO:0003723">
    <property type="term" value="F:RNA binding"/>
    <property type="evidence" value="ECO:0007669"/>
    <property type="project" value="TreeGrafter"/>
</dbReference>
<dbReference type="Pfam" id="PF00651">
    <property type="entry name" value="BTB"/>
    <property type="match status" value="1"/>
</dbReference>
<dbReference type="Pfam" id="PF00400">
    <property type="entry name" value="WD40"/>
    <property type="match status" value="4"/>
</dbReference>
<evidence type="ECO:0000256" key="4">
    <source>
        <dbReference type="ARBA" id="ARBA00023187"/>
    </source>
</evidence>
<evidence type="ECO:0000256" key="2">
    <source>
        <dbReference type="ARBA" id="ARBA00022664"/>
    </source>
</evidence>
<keyword evidence="2" id="KW-0507">mRNA processing</keyword>
<dbReference type="PROSITE" id="PS50294">
    <property type="entry name" value="WD_REPEATS_REGION"/>
    <property type="match status" value="3"/>
</dbReference>
<feature type="repeat" description="WD" evidence="7">
    <location>
        <begin position="1030"/>
        <end position="1066"/>
    </location>
</feature>
<organism evidence="10 11">
    <name type="scientific">Alternaria burnsii</name>
    <dbReference type="NCBI Taxonomy" id="1187904"/>
    <lineage>
        <taxon>Eukaryota</taxon>
        <taxon>Fungi</taxon>
        <taxon>Dikarya</taxon>
        <taxon>Ascomycota</taxon>
        <taxon>Pezizomycotina</taxon>
        <taxon>Dothideomycetes</taxon>
        <taxon>Pleosporomycetidae</taxon>
        <taxon>Pleosporales</taxon>
        <taxon>Pleosporineae</taxon>
        <taxon>Pleosporaceae</taxon>
        <taxon>Alternaria</taxon>
        <taxon>Alternaria sect. Alternaria</taxon>
    </lineage>
</organism>
<proteinExistence type="inferred from homology"/>
<dbReference type="CDD" id="cd18186">
    <property type="entry name" value="BTB_POZ_ZBTB_KLHL-like"/>
    <property type="match status" value="1"/>
</dbReference>
<reference evidence="10" key="1">
    <citation type="submission" date="2020-01" db="EMBL/GenBank/DDBJ databases">
        <authorList>
            <person name="Feng Z.H.Z."/>
        </authorList>
    </citation>
    <scope>NUCLEOTIDE SEQUENCE</scope>
    <source>
        <strain evidence="10">CBS107.38</strain>
    </source>
</reference>
<keyword evidence="11" id="KW-1185">Reference proteome</keyword>
<keyword evidence="4" id="KW-0508">mRNA splicing</keyword>
<dbReference type="GO" id="GO:0000387">
    <property type="term" value="P:spliceosomal snRNP assembly"/>
    <property type="evidence" value="ECO:0007669"/>
    <property type="project" value="TreeGrafter"/>
</dbReference>
<protein>
    <recommendedName>
        <fullName evidence="6">Serine-threonine kinase receptor-associated protein</fullName>
    </recommendedName>
</protein>
<evidence type="ECO:0000259" key="9">
    <source>
        <dbReference type="PROSITE" id="PS50097"/>
    </source>
</evidence>
<dbReference type="Gene3D" id="1.20.120.20">
    <property type="entry name" value="Apolipoprotein"/>
    <property type="match status" value="1"/>
</dbReference>
<comment type="similarity">
    <text evidence="5">Belongs to the WD repeat STRAP family.</text>
</comment>
<dbReference type="PROSITE" id="PS50097">
    <property type="entry name" value="BTB"/>
    <property type="match status" value="1"/>
</dbReference>
<dbReference type="InterPro" id="IPR011333">
    <property type="entry name" value="SKP1/BTB/POZ_sf"/>
</dbReference>
<dbReference type="SUPFAM" id="SSF54695">
    <property type="entry name" value="POZ domain"/>
    <property type="match status" value="1"/>
</dbReference>
<feature type="domain" description="BTB" evidence="9">
    <location>
        <begin position="488"/>
        <end position="558"/>
    </location>
</feature>
<sequence>MRFNYFLAAAAVANAAVIPQVPQTKDTVKDVTSGVKSTVDGVTLPKVNAHVGRRAQANVGAKVAGVEPKVGVTLGRRVNTGAKVNLEGVTYDNVNVTVDKGINPKVGASVGRRADASVDAKVNALGPFTADAAAGASLNKRLDAELEAAIDAKLEALGVSADASVEVKLQALGLSVDASVEAKLNALGLSVDADVDAKVNARQTIPNVNVPKVDGLVGDVTSGATNGVKSTVDDVKDIDVDAEVDLDRRQLPSVDGLVGNVKDGVNGVKDGVTSTVNDVKNIDAHADALDKSVDAALTRRQLPDVNGLVGGVEGAVPGVKAVEDAATPIVNDVKDNVVGGVTGVVSPIVNDVKDGVTSAVTPIVNGVTGAVDPIVKPVKDAATGAVKGVEGAVAPVVSNVQGAVDPVVNGAKGAVEPAVKNVTDGALPVVNNLKDGVTSGTSLPHFDSIFFFDSNIPTLRLDSMDSSSDTDKRPMFNFEKYSNSKVLSDVTIRYGASGELKFEAHRLLLSAQSRWFEAAFTGGFAESHAREITLVGDDPDALKTMLGFAYDQQIRRWERPPNGTTVNIKRLLELYRVGDKYQFHTLLVPVASRLDSCMYDWLRMSAEPFDKDSIARSEFCSFVRDIYELVGPEHRPSHPLVQILLELATDWPNTSVLKNTGDNLPLIVTASQKVAEFGRDIFLHLMNRTGLAEAIHDGEAIKSELFIGVRLKCWACCVVSWIVMMDVEEKLHRLTQHILALAPYIEAPHPPYPPTMPETTKVVPLTCHGHSRPVPHIHFSSLVDEDQYYIISACKDNNPMLRDGVTGDWIGTFLGHKGAVWQARLSSDASLAATASADFSAKVWDTHTGEALHTLSHNHIVRAVAFPNQPHPQILATGGMEKKLRIYDLSRSDATSFEIGAGVHTGTIKSIVWTSDPNVIITAAEDKKVRWWDLRQEATIGEHAVEGTVGSCELDNTSSDGILSVAAGNSAYFFNSQSPGSLIKSIKTPYEIASVALHNGERKFVTGGSNQNDTWVRVWDFDEEKELETNKGHHGPIWSASFSPDGKLYATGSEDGTVKLWKFTSGPYGLWK</sequence>
<dbReference type="GeneID" id="62207167"/>
<feature type="repeat" description="WD" evidence="7">
    <location>
        <begin position="901"/>
        <end position="942"/>
    </location>
</feature>
<dbReference type="InterPro" id="IPR015943">
    <property type="entry name" value="WD40/YVTN_repeat-like_dom_sf"/>
</dbReference>
<evidence type="ECO:0000313" key="11">
    <source>
        <dbReference type="Proteomes" id="UP000596902"/>
    </source>
</evidence>
<evidence type="ECO:0000256" key="6">
    <source>
        <dbReference type="ARBA" id="ARBA00040390"/>
    </source>
</evidence>
<dbReference type="InterPro" id="IPR001680">
    <property type="entry name" value="WD40_rpt"/>
</dbReference>
<evidence type="ECO:0000256" key="7">
    <source>
        <dbReference type="PROSITE-ProRule" id="PRU00221"/>
    </source>
</evidence>
<reference evidence="10" key="2">
    <citation type="submission" date="2020-08" db="EMBL/GenBank/DDBJ databases">
        <title>Draft Genome Sequence of Cumin Blight Pathogen Alternaria burnsii.</title>
        <authorList>
            <person name="Feng Z."/>
        </authorList>
    </citation>
    <scope>NUCLEOTIDE SEQUENCE</scope>
    <source>
        <strain evidence="10">CBS107.38</strain>
    </source>
</reference>
<feature type="chain" id="PRO_5034232217" description="Serine-threonine kinase receptor-associated protein" evidence="8">
    <location>
        <begin position="16"/>
        <end position="1072"/>
    </location>
</feature>
<name>A0A8H7AX75_9PLEO</name>
<dbReference type="PROSITE" id="PS50082">
    <property type="entry name" value="WD_REPEATS_2"/>
    <property type="match status" value="3"/>
</dbReference>
<dbReference type="PROSITE" id="PS00678">
    <property type="entry name" value="WD_REPEATS_1"/>
    <property type="match status" value="1"/>
</dbReference>
<dbReference type="Gene3D" id="3.30.710.10">
    <property type="entry name" value="Potassium Channel Kv1.1, Chain A"/>
    <property type="match status" value="1"/>
</dbReference>
<feature type="signal peptide" evidence="8">
    <location>
        <begin position="1"/>
        <end position="15"/>
    </location>
</feature>
<feature type="repeat" description="WD" evidence="7">
    <location>
        <begin position="813"/>
        <end position="854"/>
    </location>
</feature>
<dbReference type="RefSeq" id="XP_038783334.1">
    <property type="nucleotide sequence ID" value="XM_038933989.1"/>
</dbReference>
<evidence type="ECO:0000256" key="8">
    <source>
        <dbReference type="SAM" id="SignalP"/>
    </source>
</evidence>
<evidence type="ECO:0000256" key="5">
    <source>
        <dbReference type="ARBA" id="ARBA00038394"/>
    </source>
</evidence>
<dbReference type="CDD" id="cd00200">
    <property type="entry name" value="WD40"/>
    <property type="match status" value="1"/>
</dbReference>
<dbReference type="EMBL" id="JAAABM010000014">
    <property type="protein sequence ID" value="KAF7672991.1"/>
    <property type="molecule type" value="Genomic_DNA"/>
</dbReference>
<dbReference type="PANTHER" id="PTHR19877:SF13">
    <property type="entry name" value="SERINE-THREONINE KINASE RECEPTOR-ASSOCIATED PROTEIN"/>
    <property type="match status" value="1"/>
</dbReference>
<dbReference type="AlphaFoldDB" id="A0A8H7AX75"/>
<dbReference type="Proteomes" id="UP000596902">
    <property type="component" value="Unassembled WGS sequence"/>
</dbReference>
<gene>
    <name evidence="10" type="ORF">GT037_008942</name>
</gene>
<keyword evidence="3" id="KW-0677">Repeat</keyword>
<keyword evidence="1 7" id="KW-0853">WD repeat</keyword>
<dbReference type="InterPro" id="IPR019775">
    <property type="entry name" value="WD40_repeat_CS"/>
</dbReference>
<comment type="caution">
    <text evidence="10">The sequence shown here is derived from an EMBL/GenBank/DDBJ whole genome shotgun (WGS) entry which is preliminary data.</text>
</comment>
<dbReference type="SMART" id="SM00225">
    <property type="entry name" value="BTB"/>
    <property type="match status" value="1"/>
</dbReference>
<dbReference type="InterPro" id="IPR000210">
    <property type="entry name" value="BTB/POZ_dom"/>
</dbReference>
<dbReference type="InterPro" id="IPR036322">
    <property type="entry name" value="WD40_repeat_dom_sf"/>
</dbReference>
<evidence type="ECO:0000313" key="10">
    <source>
        <dbReference type="EMBL" id="KAF7672991.1"/>
    </source>
</evidence>
<evidence type="ECO:0000256" key="1">
    <source>
        <dbReference type="ARBA" id="ARBA00022574"/>
    </source>
</evidence>